<dbReference type="OrthoDB" id="678731at2"/>
<keyword evidence="3" id="KW-1185">Reference proteome</keyword>
<dbReference type="GO" id="GO:0003677">
    <property type="term" value="F:DNA binding"/>
    <property type="evidence" value="ECO:0007669"/>
    <property type="project" value="InterPro"/>
</dbReference>
<gene>
    <name evidence="2" type="ORF">EXN75_12695</name>
</gene>
<dbReference type="Proteomes" id="UP000297872">
    <property type="component" value="Unassembled WGS sequence"/>
</dbReference>
<evidence type="ECO:0000313" key="3">
    <source>
        <dbReference type="Proteomes" id="UP000297872"/>
    </source>
</evidence>
<evidence type="ECO:0000259" key="1">
    <source>
        <dbReference type="PROSITE" id="PS50943"/>
    </source>
</evidence>
<dbReference type="AlphaFoldDB" id="A0A4Y8VB06"/>
<dbReference type="Gene3D" id="1.10.260.40">
    <property type="entry name" value="lambda repressor-like DNA-binding domains"/>
    <property type="match status" value="1"/>
</dbReference>
<evidence type="ECO:0000313" key="2">
    <source>
        <dbReference type="EMBL" id="TFH77267.1"/>
    </source>
</evidence>
<dbReference type="InterPro" id="IPR010982">
    <property type="entry name" value="Lambda_DNA-bd_dom_sf"/>
</dbReference>
<dbReference type="InterPro" id="IPR001387">
    <property type="entry name" value="Cro/C1-type_HTH"/>
</dbReference>
<dbReference type="GeneID" id="302996136"/>
<name>A0A4Y8VB06_9BACT</name>
<feature type="domain" description="HTH cro/C1-type" evidence="1">
    <location>
        <begin position="39"/>
        <end position="78"/>
    </location>
</feature>
<protein>
    <submittedName>
        <fullName evidence="2">XRE family transcriptional regulator</fullName>
    </submittedName>
</protein>
<organism evidence="2 3">
    <name type="scientific">Segatella hominis</name>
    <dbReference type="NCBI Taxonomy" id="2518605"/>
    <lineage>
        <taxon>Bacteria</taxon>
        <taxon>Pseudomonadati</taxon>
        <taxon>Bacteroidota</taxon>
        <taxon>Bacteroidia</taxon>
        <taxon>Bacteroidales</taxon>
        <taxon>Prevotellaceae</taxon>
        <taxon>Segatella</taxon>
    </lineage>
</organism>
<reference evidence="2 3" key="1">
    <citation type="submission" date="2019-02" db="EMBL/GenBank/DDBJ databases">
        <title>Draft Genome Sequence of the Prevotella sp. BCRC 81118, Isolated from Human Feces.</title>
        <authorList>
            <person name="Huang C.-H."/>
        </authorList>
    </citation>
    <scope>NUCLEOTIDE SEQUENCE [LARGE SCALE GENOMIC DNA]</scope>
    <source>
        <strain evidence="2 3">BCRC 81118</strain>
    </source>
</reference>
<sequence length="138" mass="16068">MDRKDVLNSPEYWTSKTQIELYNQAQKFMEATGKDRAHLAEYLGVSKGYVSQLLNGDYDHRMSKFFELALAFGVIPQIEFIPIEQYIKEDEQQHHFQKVKVDTPKVEKWDSKPTQETIHVTCTLSDFSTQLNIPKKVA</sequence>
<dbReference type="SUPFAM" id="SSF47413">
    <property type="entry name" value="lambda repressor-like DNA-binding domains"/>
    <property type="match status" value="1"/>
</dbReference>
<proteinExistence type="predicted"/>
<dbReference type="CDD" id="cd00093">
    <property type="entry name" value="HTH_XRE"/>
    <property type="match status" value="1"/>
</dbReference>
<accession>A0A4Y8VB06</accession>
<dbReference type="PROSITE" id="PS50943">
    <property type="entry name" value="HTH_CROC1"/>
    <property type="match status" value="1"/>
</dbReference>
<dbReference type="EMBL" id="SGVY01000040">
    <property type="protein sequence ID" value="TFH77267.1"/>
    <property type="molecule type" value="Genomic_DNA"/>
</dbReference>
<dbReference type="RefSeq" id="WP_134844095.1">
    <property type="nucleotide sequence ID" value="NZ_SGVY01000040.1"/>
</dbReference>
<comment type="caution">
    <text evidence="2">The sequence shown here is derived from an EMBL/GenBank/DDBJ whole genome shotgun (WGS) entry which is preliminary data.</text>
</comment>